<evidence type="ECO:0000256" key="1">
    <source>
        <dbReference type="SAM" id="MobiDB-lite"/>
    </source>
</evidence>
<accession>A0ABS1LPJ4</accession>
<dbReference type="Proteomes" id="UP000675409">
    <property type="component" value="Unassembled WGS sequence"/>
</dbReference>
<protein>
    <submittedName>
        <fullName evidence="3">Uncharacterized protein</fullName>
    </submittedName>
</protein>
<keyword evidence="2" id="KW-0472">Membrane</keyword>
<feature type="transmembrane region" description="Helical" evidence="2">
    <location>
        <begin position="36"/>
        <end position="58"/>
    </location>
</feature>
<dbReference type="RefSeq" id="WP_201849113.1">
    <property type="nucleotide sequence ID" value="NZ_JABBYC010000034.1"/>
</dbReference>
<feature type="region of interest" description="Disordered" evidence="1">
    <location>
        <begin position="1"/>
        <end position="23"/>
    </location>
</feature>
<keyword evidence="2" id="KW-0812">Transmembrane</keyword>
<sequence length="68" mass="6855">MSNITMGRGDLTDPGFGSGPVPGNDRYTAPREISAWIPLVASGIALLALVVAGSVVFGEAVKTALGVL</sequence>
<keyword evidence="2" id="KW-1133">Transmembrane helix</keyword>
<evidence type="ECO:0000313" key="3">
    <source>
        <dbReference type="EMBL" id="MBL0887703.1"/>
    </source>
</evidence>
<keyword evidence="4" id="KW-1185">Reference proteome</keyword>
<dbReference type="EMBL" id="JABBYC010000034">
    <property type="protein sequence ID" value="MBL0887703.1"/>
    <property type="molecule type" value="Genomic_DNA"/>
</dbReference>
<comment type="caution">
    <text evidence="3">The sequence shown here is derived from an EMBL/GenBank/DDBJ whole genome shotgun (WGS) entry which is preliminary data.</text>
</comment>
<organism evidence="3 4">
    <name type="scientific">Myceligenerans indicum</name>
    <dbReference type="NCBI Taxonomy" id="2593663"/>
    <lineage>
        <taxon>Bacteria</taxon>
        <taxon>Bacillati</taxon>
        <taxon>Actinomycetota</taxon>
        <taxon>Actinomycetes</taxon>
        <taxon>Micrococcales</taxon>
        <taxon>Promicromonosporaceae</taxon>
        <taxon>Myceligenerans</taxon>
    </lineage>
</organism>
<reference evidence="3 4" key="1">
    <citation type="journal article" date="2021" name="Arch. Microbiol.">
        <title>Myceligenerans indicum sp. nov., an actinobacterium isolated from mangrove sediment of Sundarbans, India.</title>
        <authorList>
            <person name="Asha K."/>
            <person name="Bhadury P."/>
        </authorList>
    </citation>
    <scope>NUCLEOTIDE SEQUENCE [LARGE SCALE GENOMIC DNA]</scope>
    <source>
        <strain evidence="3 4">I2</strain>
    </source>
</reference>
<evidence type="ECO:0000313" key="4">
    <source>
        <dbReference type="Proteomes" id="UP000675409"/>
    </source>
</evidence>
<evidence type="ECO:0000256" key="2">
    <source>
        <dbReference type="SAM" id="Phobius"/>
    </source>
</evidence>
<gene>
    <name evidence="3" type="ORF">HGK34_15695</name>
</gene>
<name>A0ABS1LPJ4_9MICO</name>
<proteinExistence type="predicted"/>